<dbReference type="SUPFAM" id="SSF57959">
    <property type="entry name" value="Leucine zipper domain"/>
    <property type="match status" value="1"/>
</dbReference>
<proteinExistence type="inferred from homology"/>
<evidence type="ECO:0000256" key="4">
    <source>
        <dbReference type="ARBA" id="ARBA00023015"/>
    </source>
</evidence>
<evidence type="ECO:0000256" key="8">
    <source>
        <dbReference type="ARBA" id="ARBA00044067"/>
    </source>
</evidence>
<dbReference type="GO" id="GO:0090575">
    <property type="term" value="C:RNA polymerase II transcription regulator complex"/>
    <property type="evidence" value="ECO:0007669"/>
    <property type="project" value="TreeGrafter"/>
</dbReference>
<dbReference type="EMBL" id="QLNQ01000030">
    <property type="protein sequence ID" value="RCK55330.1"/>
    <property type="molecule type" value="Genomic_DNA"/>
</dbReference>
<evidence type="ECO:0000256" key="5">
    <source>
        <dbReference type="ARBA" id="ARBA00023125"/>
    </source>
</evidence>
<evidence type="ECO:0000313" key="12">
    <source>
        <dbReference type="EMBL" id="RCK55330.1"/>
    </source>
</evidence>
<dbReference type="Proteomes" id="UP000253472">
    <property type="component" value="Unassembled WGS sequence"/>
</dbReference>
<sequence>MNSFTNWNPNDKVGENTSGAATGPNNTGSHQSAQFNHSSSHPNLLPGHNNNSNNNNNNNNPTEYTRIQDMQQHQQSPQSSSSSHGSSTDIKPDHSPSSKKYNHRAVSTTKRAEQNRNAQRAFRVRKEKYIKDLEEKAQEVDQLKATIENLEIRNRAMTKYICELQRQMLDTKGDGVVNNDIINANSIDGTGAGAGNLGIHNASNVP</sequence>
<dbReference type="GO" id="GO:0001228">
    <property type="term" value="F:DNA-binding transcription activator activity, RNA polymerase II-specific"/>
    <property type="evidence" value="ECO:0007669"/>
    <property type="project" value="TreeGrafter"/>
</dbReference>
<keyword evidence="6" id="KW-0804">Transcription</keyword>
<comment type="caution">
    <text evidence="12">The sequence shown here is derived from an EMBL/GenBank/DDBJ whole genome shotgun (WGS) entry which is preliminary data.</text>
</comment>
<feature type="compositionally biased region" description="Low complexity" evidence="10">
    <location>
        <begin position="49"/>
        <end position="60"/>
    </location>
</feature>
<keyword evidence="5" id="KW-0238">DNA-binding</keyword>
<evidence type="ECO:0000313" key="13">
    <source>
        <dbReference type="Proteomes" id="UP000253472"/>
    </source>
</evidence>
<organism evidence="12 13">
    <name type="scientific">Candida viswanathii</name>
    <dbReference type="NCBI Taxonomy" id="5486"/>
    <lineage>
        <taxon>Eukaryota</taxon>
        <taxon>Fungi</taxon>
        <taxon>Dikarya</taxon>
        <taxon>Ascomycota</taxon>
        <taxon>Saccharomycotina</taxon>
        <taxon>Pichiomycetes</taxon>
        <taxon>Debaryomycetaceae</taxon>
        <taxon>Candida/Lodderomyces clade</taxon>
        <taxon>Candida</taxon>
    </lineage>
</organism>
<keyword evidence="9" id="KW-0175">Coiled coil</keyword>
<dbReference type="Gene3D" id="1.20.5.170">
    <property type="match status" value="1"/>
</dbReference>
<reference evidence="12 13" key="1">
    <citation type="submission" date="2018-06" db="EMBL/GenBank/DDBJ databases">
        <title>Whole genome sequencing of Candida tropicalis (genome annotated by CSBL at Korea University).</title>
        <authorList>
            <person name="Ahn J."/>
        </authorList>
    </citation>
    <scope>NUCLEOTIDE SEQUENCE [LARGE SCALE GENOMIC DNA]</scope>
    <source>
        <strain evidence="12 13">ATCC 20962</strain>
    </source>
</reference>
<evidence type="ECO:0000259" key="11">
    <source>
        <dbReference type="PROSITE" id="PS00036"/>
    </source>
</evidence>
<evidence type="ECO:0000256" key="2">
    <source>
        <dbReference type="ARBA" id="ARBA00004123"/>
    </source>
</evidence>
<evidence type="ECO:0000256" key="6">
    <source>
        <dbReference type="ARBA" id="ARBA00023163"/>
    </source>
</evidence>
<comment type="subcellular location">
    <subcellularLocation>
        <location evidence="2">Nucleus</location>
    </subcellularLocation>
</comment>
<dbReference type="GO" id="GO:0000976">
    <property type="term" value="F:transcription cis-regulatory region binding"/>
    <property type="evidence" value="ECO:0007669"/>
    <property type="project" value="InterPro"/>
</dbReference>
<evidence type="ECO:0000256" key="7">
    <source>
        <dbReference type="ARBA" id="ARBA00023242"/>
    </source>
</evidence>
<accession>A0A367XQ47</accession>
<name>A0A367XQ47_9ASCO</name>
<dbReference type="InterPro" id="IPR050936">
    <property type="entry name" value="AP-1-like"/>
</dbReference>
<dbReference type="AlphaFoldDB" id="A0A367XQ47"/>
<feature type="domain" description="BZIP" evidence="11">
    <location>
        <begin position="110"/>
        <end position="125"/>
    </location>
</feature>
<dbReference type="PANTHER" id="PTHR40621">
    <property type="entry name" value="TRANSCRIPTION FACTOR KAPC-RELATED"/>
    <property type="match status" value="1"/>
</dbReference>
<evidence type="ECO:0000256" key="10">
    <source>
        <dbReference type="SAM" id="MobiDB-lite"/>
    </source>
</evidence>
<feature type="compositionally biased region" description="Polar residues" evidence="10">
    <location>
        <begin position="61"/>
        <end position="70"/>
    </location>
</feature>
<keyword evidence="13" id="KW-1185">Reference proteome</keyword>
<comment type="function">
    <text evidence="1">Putative transcription factor.</text>
</comment>
<dbReference type="PANTHER" id="PTHR40621:SF11">
    <property type="entry name" value="TRANSCRIPTION FACTOR KAPC-RELATED"/>
    <property type="match status" value="1"/>
</dbReference>
<feature type="coiled-coil region" evidence="9">
    <location>
        <begin position="126"/>
        <end position="160"/>
    </location>
</feature>
<evidence type="ECO:0000256" key="9">
    <source>
        <dbReference type="SAM" id="Coils"/>
    </source>
</evidence>
<dbReference type="OrthoDB" id="2593073at2759"/>
<dbReference type="PROSITE" id="PS00036">
    <property type="entry name" value="BZIP_BASIC"/>
    <property type="match status" value="1"/>
</dbReference>
<keyword evidence="7" id="KW-0539">Nucleus</keyword>
<evidence type="ECO:0000256" key="3">
    <source>
        <dbReference type="ARBA" id="ARBA00007163"/>
    </source>
</evidence>
<dbReference type="STRING" id="5486.A0A367XQ47"/>
<gene>
    <name evidence="12" type="primary">kapC_1</name>
    <name evidence="12" type="ORF">Cantr_03755</name>
</gene>
<feature type="compositionally biased region" description="Low complexity" evidence="10">
    <location>
        <begin position="71"/>
        <end position="87"/>
    </location>
</feature>
<dbReference type="Pfam" id="PF00170">
    <property type="entry name" value="bZIP_1"/>
    <property type="match status" value="1"/>
</dbReference>
<dbReference type="InterPro" id="IPR046347">
    <property type="entry name" value="bZIP_sf"/>
</dbReference>
<feature type="compositionally biased region" description="Polar residues" evidence="10">
    <location>
        <begin position="1"/>
        <end position="42"/>
    </location>
</feature>
<dbReference type="InterPro" id="IPR004827">
    <property type="entry name" value="bZIP"/>
</dbReference>
<dbReference type="CDD" id="cd14688">
    <property type="entry name" value="bZIP_YAP"/>
    <property type="match status" value="1"/>
</dbReference>
<keyword evidence="4" id="KW-0805">Transcription regulation</keyword>
<comment type="similarity">
    <text evidence="3">Belongs to the bZIP family.</text>
</comment>
<feature type="region of interest" description="Disordered" evidence="10">
    <location>
        <begin position="1"/>
        <end position="119"/>
    </location>
</feature>
<evidence type="ECO:0000256" key="1">
    <source>
        <dbReference type="ARBA" id="ARBA00004049"/>
    </source>
</evidence>
<protein>
    <recommendedName>
        <fullName evidence="8">Putative transcription factor kapC</fullName>
    </recommendedName>
</protein>